<dbReference type="EMBL" id="CP116967">
    <property type="protein sequence ID" value="WNM56812.1"/>
    <property type="molecule type" value="Genomic_DNA"/>
</dbReference>
<comment type="similarity">
    <text evidence="2">Belongs to the FlgN family.</text>
</comment>
<organism evidence="4 5">
    <name type="scientific">Candidatus Nitrospira allomarina</name>
    <dbReference type="NCBI Taxonomy" id="3020900"/>
    <lineage>
        <taxon>Bacteria</taxon>
        <taxon>Pseudomonadati</taxon>
        <taxon>Nitrospirota</taxon>
        <taxon>Nitrospiria</taxon>
        <taxon>Nitrospirales</taxon>
        <taxon>Nitrospiraceae</taxon>
        <taxon>Nitrospira</taxon>
    </lineage>
</organism>
<keyword evidence="4" id="KW-0966">Cell projection</keyword>
<evidence type="ECO:0000256" key="1">
    <source>
        <dbReference type="ARBA" id="ARBA00002397"/>
    </source>
</evidence>
<dbReference type="Proteomes" id="UP001302719">
    <property type="component" value="Chromosome"/>
</dbReference>
<keyword evidence="4" id="KW-0282">Flagellum</keyword>
<dbReference type="InterPro" id="IPR036679">
    <property type="entry name" value="FlgN-like_sf"/>
</dbReference>
<dbReference type="InterPro" id="IPR007809">
    <property type="entry name" value="FlgN-like"/>
</dbReference>
<keyword evidence="5" id="KW-1185">Reference proteome</keyword>
<evidence type="ECO:0000256" key="2">
    <source>
        <dbReference type="ARBA" id="ARBA00007703"/>
    </source>
</evidence>
<dbReference type="RefSeq" id="WP_312640603.1">
    <property type="nucleotide sequence ID" value="NZ_CP116967.1"/>
</dbReference>
<sequence length="165" mass="18731">MIHPQSATWERLLEMLAEAQSVFQRYGVLLFQEAHSLRIMDRPKLVEVNSQKEQALETMCQLEQQVERELHRLAGSAAHESIWSWLKAVPDPRAQLAQGMLTDLLRLARLIQEQGKKNDALIRPIYHRVREAVQVMYTGLGTGPVYQGSGILHFPSVPSSVHLQG</sequence>
<name>A0AA96G9C5_9BACT</name>
<evidence type="ECO:0000313" key="5">
    <source>
        <dbReference type="Proteomes" id="UP001302719"/>
    </source>
</evidence>
<keyword evidence="3" id="KW-1005">Bacterial flagellum biogenesis</keyword>
<evidence type="ECO:0000256" key="3">
    <source>
        <dbReference type="ARBA" id="ARBA00022795"/>
    </source>
</evidence>
<dbReference type="KEGG" id="nall:PP769_12585"/>
<dbReference type="AlphaFoldDB" id="A0AA96G9C5"/>
<reference evidence="4 5" key="1">
    <citation type="submission" date="2023-01" db="EMBL/GenBank/DDBJ databases">
        <title>Cultivation and genomic characterization of new, ubiquitous marine nitrite-oxidizing bacteria from the Nitrospirales.</title>
        <authorList>
            <person name="Mueller A.J."/>
            <person name="Daebeler A."/>
            <person name="Herbold C.W."/>
            <person name="Kirkegaard R.H."/>
            <person name="Daims H."/>
        </authorList>
    </citation>
    <scope>NUCLEOTIDE SEQUENCE [LARGE SCALE GENOMIC DNA]</scope>
    <source>
        <strain evidence="4 5">VA</strain>
    </source>
</reference>
<protein>
    <submittedName>
        <fullName evidence="4">Flagellar export chaperone FlgN</fullName>
    </submittedName>
</protein>
<evidence type="ECO:0000313" key="4">
    <source>
        <dbReference type="EMBL" id="WNM56812.1"/>
    </source>
</evidence>
<proteinExistence type="inferred from homology"/>
<dbReference type="SUPFAM" id="SSF140566">
    <property type="entry name" value="FlgN-like"/>
    <property type="match status" value="1"/>
</dbReference>
<gene>
    <name evidence="4" type="primary">flgN</name>
    <name evidence="4" type="ORF">PP769_12585</name>
</gene>
<dbReference type="Pfam" id="PF05130">
    <property type="entry name" value="FlgN"/>
    <property type="match status" value="1"/>
</dbReference>
<accession>A0AA96G9C5</accession>
<dbReference type="Gene3D" id="1.20.58.300">
    <property type="entry name" value="FlgN-like"/>
    <property type="match status" value="1"/>
</dbReference>
<dbReference type="GO" id="GO:0044780">
    <property type="term" value="P:bacterial-type flagellum assembly"/>
    <property type="evidence" value="ECO:0007669"/>
    <property type="project" value="InterPro"/>
</dbReference>
<keyword evidence="4" id="KW-0969">Cilium</keyword>
<comment type="function">
    <text evidence="1">Required for the efficient initiation of filament assembly.</text>
</comment>